<organism evidence="2 3">
    <name type="scientific">Forsythia ovata</name>
    <dbReference type="NCBI Taxonomy" id="205694"/>
    <lineage>
        <taxon>Eukaryota</taxon>
        <taxon>Viridiplantae</taxon>
        <taxon>Streptophyta</taxon>
        <taxon>Embryophyta</taxon>
        <taxon>Tracheophyta</taxon>
        <taxon>Spermatophyta</taxon>
        <taxon>Magnoliopsida</taxon>
        <taxon>eudicotyledons</taxon>
        <taxon>Gunneridae</taxon>
        <taxon>Pentapetalae</taxon>
        <taxon>asterids</taxon>
        <taxon>lamiids</taxon>
        <taxon>Lamiales</taxon>
        <taxon>Oleaceae</taxon>
        <taxon>Forsythieae</taxon>
        <taxon>Forsythia</taxon>
    </lineage>
</organism>
<dbReference type="AlphaFoldDB" id="A0ABD1SRP3"/>
<keyword evidence="3" id="KW-1185">Reference proteome</keyword>
<dbReference type="Proteomes" id="UP001604277">
    <property type="component" value="Unassembled WGS sequence"/>
</dbReference>
<reference evidence="3" key="1">
    <citation type="submission" date="2024-07" db="EMBL/GenBank/DDBJ databases">
        <title>Two chromosome-level genome assemblies of Korean endemic species Abeliophyllum distichum and Forsythia ovata (Oleaceae).</title>
        <authorList>
            <person name="Jang H."/>
        </authorList>
    </citation>
    <scope>NUCLEOTIDE SEQUENCE [LARGE SCALE GENOMIC DNA]</scope>
</reference>
<gene>
    <name evidence="2" type="ORF">Fot_37224</name>
</gene>
<comment type="caution">
    <text evidence="2">The sequence shown here is derived from an EMBL/GenBank/DDBJ whole genome shotgun (WGS) entry which is preliminary data.</text>
</comment>
<protein>
    <recommendedName>
        <fullName evidence="4">Ribosomal protein S4</fullName>
    </recommendedName>
</protein>
<evidence type="ECO:0000313" key="2">
    <source>
        <dbReference type="EMBL" id="KAL2503376.1"/>
    </source>
</evidence>
<evidence type="ECO:0008006" key="4">
    <source>
        <dbReference type="Google" id="ProtNLM"/>
    </source>
</evidence>
<evidence type="ECO:0000256" key="1">
    <source>
        <dbReference type="SAM" id="MobiDB-lite"/>
    </source>
</evidence>
<proteinExistence type="predicted"/>
<evidence type="ECO:0000313" key="3">
    <source>
        <dbReference type="Proteomes" id="UP001604277"/>
    </source>
</evidence>
<feature type="region of interest" description="Disordered" evidence="1">
    <location>
        <begin position="21"/>
        <end position="46"/>
    </location>
</feature>
<accession>A0ABD1SRP3</accession>
<dbReference type="EMBL" id="JBFOLJ010000010">
    <property type="protein sequence ID" value="KAL2503376.1"/>
    <property type="molecule type" value="Genomic_DNA"/>
</dbReference>
<name>A0ABD1SRP3_9LAMI</name>
<sequence>MARRRLAEEVIARRELKDANKTGCPRPLFTPTPTAGAAPLSDPIETVHSPRPNVHIRWAHRNSGHGILHPMNKNRYIILNGLGLRLRRATGHSFGPNRIEIKRDINSSVARHRHMSRSRKLVGVLDHDNLTIVFQPFQIVSQEGRVSRDRFV</sequence>